<dbReference type="InterPro" id="IPR036427">
    <property type="entry name" value="Bromodomain-like_sf"/>
</dbReference>
<dbReference type="GO" id="GO:0005198">
    <property type="term" value="F:structural molecule activity"/>
    <property type="evidence" value="ECO:0007669"/>
    <property type="project" value="TreeGrafter"/>
</dbReference>
<feature type="region of interest" description="Disordered" evidence="4">
    <location>
        <begin position="687"/>
        <end position="707"/>
    </location>
</feature>
<feature type="region of interest" description="Disordered" evidence="4">
    <location>
        <begin position="1346"/>
        <end position="1417"/>
    </location>
</feature>
<keyword evidence="3" id="KW-0175">Coiled coil</keyword>
<evidence type="ECO:0000256" key="3">
    <source>
        <dbReference type="SAM" id="Coils"/>
    </source>
</evidence>
<dbReference type="Pfam" id="PF00439">
    <property type="entry name" value="Bromodomain"/>
    <property type="match status" value="1"/>
</dbReference>
<dbReference type="InterPro" id="IPR018359">
    <property type="entry name" value="Bromodomain_CS"/>
</dbReference>
<feature type="compositionally biased region" description="Low complexity" evidence="4">
    <location>
        <begin position="845"/>
        <end position="859"/>
    </location>
</feature>
<feature type="compositionally biased region" description="Pro residues" evidence="4">
    <location>
        <begin position="592"/>
        <end position="617"/>
    </location>
</feature>
<feature type="region of interest" description="Disordered" evidence="4">
    <location>
        <begin position="1"/>
        <end position="29"/>
    </location>
</feature>
<feature type="compositionally biased region" description="Polar residues" evidence="4">
    <location>
        <begin position="1348"/>
        <end position="1361"/>
    </location>
</feature>
<evidence type="ECO:0000313" key="7">
    <source>
        <dbReference type="Proteomes" id="UP000695562"/>
    </source>
</evidence>
<organism evidence="6 7">
    <name type="scientific">Polysphondylium violaceum</name>
    <dbReference type="NCBI Taxonomy" id="133409"/>
    <lineage>
        <taxon>Eukaryota</taxon>
        <taxon>Amoebozoa</taxon>
        <taxon>Evosea</taxon>
        <taxon>Eumycetozoa</taxon>
        <taxon>Dictyostelia</taxon>
        <taxon>Dictyosteliales</taxon>
        <taxon>Dictyosteliaceae</taxon>
        <taxon>Polysphondylium</taxon>
    </lineage>
</organism>
<keyword evidence="7" id="KW-1185">Reference proteome</keyword>
<dbReference type="SUPFAM" id="SSF47370">
    <property type="entry name" value="Bromodomain"/>
    <property type="match status" value="1"/>
</dbReference>
<dbReference type="PANTHER" id="PTHR47343:SF1">
    <property type="entry name" value="TRANSCRIPTIONAL ACTIVATOR SPT7"/>
    <property type="match status" value="1"/>
</dbReference>
<feature type="compositionally biased region" description="Basic and acidic residues" evidence="4">
    <location>
        <begin position="302"/>
        <end position="314"/>
    </location>
</feature>
<feature type="compositionally biased region" description="Low complexity" evidence="4">
    <location>
        <begin position="1292"/>
        <end position="1325"/>
    </location>
</feature>
<dbReference type="OrthoDB" id="21449at2759"/>
<feature type="coiled-coil region" evidence="3">
    <location>
        <begin position="169"/>
        <end position="281"/>
    </location>
</feature>
<evidence type="ECO:0000259" key="5">
    <source>
        <dbReference type="PROSITE" id="PS50014"/>
    </source>
</evidence>
<feature type="region of interest" description="Disordered" evidence="4">
    <location>
        <begin position="1112"/>
        <end position="1170"/>
    </location>
</feature>
<dbReference type="PANTHER" id="PTHR47343">
    <property type="entry name" value="TRANSCRIPTIONAL ACTIVATOR SPT7"/>
    <property type="match status" value="1"/>
</dbReference>
<dbReference type="InterPro" id="IPR001487">
    <property type="entry name" value="Bromodomain"/>
</dbReference>
<feature type="compositionally biased region" description="Polar residues" evidence="4">
    <location>
        <begin position="689"/>
        <end position="700"/>
    </location>
</feature>
<feature type="compositionally biased region" description="Low complexity" evidence="4">
    <location>
        <begin position="522"/>
        <end position="561"/>
    </location>
</feature>
<feature type="compositionally biased region" description="Basic and acidic residues" evidence="4">
    <location>
        <begin position="1262"/>
        <end position="1276"/>
    </location>
</feature>
<feature type="compositionally biased region" description="Basic and acidic residues" evidence="4">
    <location>
        <begin position="973"/>
        <end position="983"/>
    </location>
</feature>
<feature type="compositionally biased region" description="Polar residues" evidence="4">
    <location>
        <begin position="1125"/>
        <end position="1142"/>
    </location>
</feature>
<evidence type="ECO:0000256" key="1">
    <source>
        <dbReference type="ARBA" id="ARBA00023117"/>
    </source>
</evidence>
<dbReference type="Gene3D" id="1.20.920.10">
    <property type="entry name" value="Bromodomain-like"/>
    <property type="match status" value="1"/>
</dbReference>
<dbReference type="InterPro" id="IPR037782">
    <property type="entry name" value="Spt7"/>
</dbReference>
<feature type="region of interest" description="Disordered" evidence="4">
    <location>
        <begin position="1198"/>
        <end position="1331"/>
    </location>
</feature>
<feature type="compositionally biased region" description="Basic residues" evidence="4">
    <location>
        <begin position="1399"/>
        <end position="1409"/>
    </location>
</feature>
<dbReference type="EMBL" id="AJWJ01000055">
    <property type="protein sequence ID" value="KAF2076619.1"/>
    <property type="molecule type" value="Genomic_DNA"/>
</dbReference>
<feature type="compositionally biased region" description="Low complexity" evidence="4">
    <location>
        <begin position="1201"/>
        <end position="1218"/>
    </location>
</feature>
<feature type="region of interest" description="Disordered" evidence="4">
    <location>
        <begin position="302"/>
        <end position="358"/>
    </location>
</feature>
<dbReference type="GO" id="GO:0006357">
    <property type="term" value="P:regulation of transcription by RNA polymerase II"/>
    <property type="evidence" value="ECO:0007669"/>
    <property type="project" value="TreeGrafter"/>
</dbReference>
<feature type="region of interest" description="Disordered" evidence="4">
    <location>
        <begin position="840"/>
        <end position="859"/>
    </location>
</feature>
<sequence>MNTDTESYTTNDDRQSLPSSLNANSNSDQYGDIVHSVLDTDNSNIMLDSEINQILKEIDDQNNSNNNNRNNSDANSNEDNSGENGRMMLDDVYYSLEYDYQDYSLKRLKESEREQRRTIVDQETQQMREDIYNTIQINKRLKEKRKSIETQQINYQEVLMKKRQESALVAEYQRCLQIYEQQVKEYNAKKSSIDQQKSILENQKQEYDKQKQHNDMLAQQHKNQLEQYDLYLAKHHQQQVELEKQYHIDLEKYQRLKKEQEQQQELEKQQQQLLIQQQQEQPQQQQQQDSQEQQQDSMIIDVKVESSEGDDKKKQTTTNISEEESKKQQQQQQQHQKRIRQPSINRVLSLLSDGSKPTQKKWMGCKYEGQENLYDSLEQVLNQLKDHSEYSYPFLAKVKPSEAPNYYEIIKKPMDLSLMTKKLKKLEYTSKAEFQLDLNLIFTNCRMYNTDPSSRIYVEAANEMERKSKDLMNQVKDMDFSKEMGKNSPTMSNSTDEQEISIVKPLPPIAPTKKGRSKKNASSKSSATTPITTPPLISTPSTISSPLSPSLSTPTSPYTPLNVTLSPISTSNNSTSASSSGSNSNQQQQLPIPTPSPILTPPKPFISSPVLPPPQPPEMSELCMEFISIESDPEPPQPPIPPTAEIQESEDHITELINNLSTQLTQIPTEDQLDNEIEIGEKKLHDLQESTTSKLEQQHSNTKDDANNQQEQDLLQEKEQEKSSKIIKYCNLTRDLRMKRLHHLIDQSLVPFSDHEAFIRTPELMGSFYKQSNSNSSLISKPNCFTPLQLIDQQFIDLNIGFFPEITHLSNSVPNTIPSHPIQPCKISLPQYSLNNFNSSSSRIDQAQQQDDQQQEQEQQQELSVDIVNILLKKSIAKILKSGSPFQAITQETLLVLTDVVATFICRMGKIFNRQYSNYGPNEVYRNPPTLLLNSLLSQVFGNSRGILLLKDYIKDYESNDFDPCFDLYDSSKSDDNDNDTHTDSMQGIQEATGKRSDMDKDGDAVMVSDKSGTSSSGSAGTVEERIGLFGHAPSHVVEPADLSLFIDAKHLKKREQLKQQQHQQQLQQQQQLLQQQQQLQQQQLQQQLQLQQQQINFQQQMQMQQAKQQQQQLQMQQGKPAPMQYQQQPMGTPQTQSQQPYAFNPLNNPLSPAINPLNNPLSPALNPQSNPVSPAAVNIKNTTTITPMGLVNTPNLLSVQTPLAPPSTTTTTTSTIIQPPPAQIGSSPALTPISSTSSSAPTTTSTTTSSSSSSSKKKKDREKDKEKEKEKEKVPKPKKPKKLTKKEEIAAKAAAAAAEASKESSVPVVTTPQQPTTTVLTPTLHSQPPSSQIIYSNTIIGQPPPSFTSISEINPTLSTMSQISPSVSQTQPSSTPTGTPGTLHPEPTTPGLPNVPEKKKRGRPHKKQPAQNPQSE</sequence>
<feature type="compositionally biased region" description="Polar residues" evidence="4">
    <location>
        <begin position="1"/>
        <end position="10"/>
    </location>
</feature>
<dbReference type="PROSITE" id="PS50014">
    <property type="entry name" value="BROMODOMAIN_2"/>
    <property type="match status" value="1"/>
</dbReference>
<dbReference type="SMART" id="SM00297">
    <property type="entry name" value="BROMO"/>
    <property type="match status" value="1"/>
</dbReference>
<dbReference type="GO" id="GO:0046695">
    <property type="term" value="C:SLIK (SAGA-like) complex"/>
    <property type="evidence" value="ECO:0007669"/>
    <property type="project" value="InterPro"/>
</dbReference>
<proteinExistence type="predicted"/>
<feature type="region of interest" description="Disordered" evidence="4">
    <location>
        <begin position="479"/>
        <end position="619"/>
    </location>
</feature>
<accession>A0A8J4V9Z3</accession>
<dbReference type="PRINTS" id="PR00503">
    <property type="entry name" value="BROMODOMAIN"/>
</dbReference>
<feature type="compositionally biased region" description="Basic and acidic residues" evidence="4">
    <location>
        <begin position="993"/>
        <end position="1004"/>
    </location>
</feature>
<feature type="compositionally biased region" description="Low complexity" evidence="4">
    <location>
        <begin position="1362"/>
        <end position="1392"/>
    </location>
</feature>
<reference evidence="6" key="1">
    <citation type="submission" date="2020-01" db="EMBL/GenBank/DDBJ databases">
        <title>Development of genomics and gene disruption for Polysphondylium violaceum indicates a role for the polyketide synthase stlB in stalk morphogenesis.</title>
        <authorList>
            <person name="Narita B."/>
            <person name="Kawabe Y."/>
            <person name="Kin K."/>
            <person name="Saito T."/>
            <person name="Gibbs R."/>
            <person name="Kuspa A."/>
            <person name="Muzny D."/>
            <person name="Queller D."/>
            <person name="Richards S."/>
            <person name="Strassman J."/>
            <person name="Sucgang R."/>
            <person name="Worley K."/>
            <person name="Schaap P."/>
        </authorList>
    </citation>
    <scope>NUCLEOTIDE SEQUENCE</scope>
    <source>
        <strain evidence="6">QSvi11</strain>
    </source>
</reference>
<evidence type="ECO:0000313" key="6">
    <source>
        <dbReference type="EMBL" id="KAF2076619.1"/>
    </source>
</evidence>
<feature type="compositionally biased region" description="Low complexity" evidence="4">
    <location>
        <begin position="16"/>
        <end position="27"/>
    </location>
</feature>
<feature type="compositionally biased region" description="Low complexity" evidence="4">
    <location>
        <begin position="1227"/>
        <end position="1255"/>
    </location>
</feature>
<feature type="compositionally biased region" description="Low complexity" evidence="4">
    <location>
        <begin position="1012"/>
        <end position="1021"/>
    </location>
</feature>
<protein>
    <recommendedName>
        <fullName evidence="5">Bromo domain-containing protein</fullName>
    </recommendedName>
</protein>
<feature type="compositionally biased region" description="Low complexity" evidence="4">
    <location>
        <begin position="569"/>
        <end position="591"/>
    </location>
</feature>
<comment type="caution">
    <text evidence="6">The sequence shown here is derived from an EMBL/GenBank/DDBJ whole genome shotgun (WGS) entry which is preliminary data.</text>
</comment>
<evidence type="ECO:0000256" key="4">
    <source>
        <dbReference type="SAM" id="MobiDB-lite"/>
    </source>
</evidence>
<feature type="region of interest" description="Disordered" evidence="4">
    <location>
        <begin position="60"/>
        <end position="86"/>
    </location>
</feature>
<gene>
    <name evidence="6" type="ORF">CYY_002105</name>
</gene>
<name>A0A8J4V9Z3_9MYCE</name>
<dbReference type="PROSITE" id="PS00633">
    <property type="entry name" value="BROMODOMAIN_1"/>
    <property type="match status" value="1"/>
</dbReference>
<feature type="compositionally biased region" description="Low complexity" evidence="4">
    <location>
        <begin position="62"/>
        <end position="86"/>
    </location>
</feature>
<feature type="region of interest" description="Disordered" evidence="4">
    <location>
        <begin position="973"/>
        <end position="1021"/>
    </location>
</feature>
<feature type="compositionally biased region" description="Low complexity" evidence="4">
    <location>
        <begin position="1145"/>
        <end position="1170"/>
    </location>
</feature>
<dbReference type="Proteomes" id="UP000695562">
    <property type="component" value="Unassembled WGS sequence"/>
</dbReference>
<feature type="domain" description="Bromo" evidence="5">
    <location>
        <begin position="386"/>
        <end position="456"/>
    </location>
</feature>
<keyword evidence="1 2" id="KW-0103">Bromodomain</keyword>
<evidence type="ECO:0000256" key="2">
    <source>
        <dbReference type="PROSITE-ProRule" id="PRU00035"/>
    </source>
</evidence>
<dbReference type="GO" id="GO:0000124">
    <property type="term" value="C:SAGA complex"/>
    <property type="evidence" value="ECO:0007669"/>
    <property type="project" value="InterPro"/>
</dbReference>